<evidence type="ECO:0000313" key="3">
    <source>
        <dbReference type="Proteomes" id="UP000011087"/>
    </source>
</evidence>
<keyword evidence="3" id="KW-1185">Reference proteome</keyword>
<dbReference type="AlphaFoldDB" id="L1IXF9"/>
<protein>
    <submittedName>
        <fullName evidence="1 2">Uncharacterized protein</fullName>
    </submittedName>
</protein>
<evidence type="ECO:0000313" key="1">
    <source>
        <dbReference type="EMBL" id="EKX40911.1"/>
    </source>
</evidence>
<dbReference type="GeneID" id="17297624"/>
<proteinExistence type="predicted"/>
<reference evidence="1 3" key="1">
    <citation type="journal article" date="2012" name="Nature">
        <title>Algal genomes reveal evolutionary mosaicism and the fate of nucleomorphs.</title>
        <authorList>
            <consortium name="DOE Joint Genome Institute"/>
            <person name="Curtis B.A."/>
            <person name="Tanifuji G."/>
            <person name="Burki F."/>
            <person name="Gruber A."/>
            <person name="Irimia M."/>
            <person name="Maruyama S."/>
            <person name="Arias M.C."/>
            <person name="Ball S.G."/>
            <person name="Gile G.H."/>
            <person name="Hirakawa Y."/>
            <person name="Hopkins J.F."/>
            <person name="Kuo A."/>
            <person name="Rensing S.A."/>
            <person name="Schmutz J."/>
            <person name="Symeonidi A."/>
            <person name="Elias M."/>
            <person name="Eveleigh R.J."/>
            <person name="Herman E.K."/>
            <person name="Klute M.J."/>
            <person name="Nakayama T."/>
            <person name="Obornik M."/>
            <person name="Reyes-Prieto A."/>
            <person name="Armbrust E.V."/>
            <person name="Aves S.J."/>
            <person name="Beiko R.G."/>
            <person name="Coutinho P."/>
            <person name="Dacks J.B."/>
            <person name="Durnford D.G."/>
            <person name="Fast N.M."/>
            <person name="Green B.R."/>
            <person name="Grisdale C.J."/>
            <person name="Hempel F."/>
            <person name="Henrissat B."/>
            <person name="Hoppner M.P."/>
            <person name="Ishida K."/>
            <person name="Kim E."/>
            <person name="Koreny L."/>
            <person name="Kroth P.G."/>
            <person name="Liu Y."/>
            <person name="Malik S.B."/>
            <person name="Maier U.G."/>
            <person name="McRose D."/>
            <person name="Mock T."/>
            <person name="Neilson J.A."/>
            <person name="Onodera N.T."/>
            <person name="Poole A.M."/>
            <person name="Pritham E.J."/>
            <person name="Richards T.A."/>
            <person name="Rocap G."/>
            <person name="Roy S.W."/>
            <person name="Sarai C."/>
            <person name="Schaack S."/>
            <person name="Shirato S."/>
            <person name="Slamovits C.H."/>
            <person name="Spencer D.F."/>
            <person name="Suzuki S."/>
            <person name="Worden A.Z."/>
            <person name="Zauner S."/>
            <person name="Barry K."/>
            <person name="Bell C."/>
            <person name="Bharti A.K."/>
            <person name="Crow J.A."/>
            <person name="Grimwood J."/>
            <person name="Kramer R."/>
            <person name="Lindquist E."/>
            <person name="Lucas S."/>
            <person name="Salamov A."/>
            <person name="McFadden G.I."/>
            <person name="Lane C.E."/>
            <person name="Keeling P.J."/>
            <person name="Gray M.W."/>
            <person name="Grigoriev I.V."/>
            <person name="Archibald J.M."/>
        </authorList>
    </citation>
    <scope>NUCLEOTIDE SEQUENCE</scope>
    <source>
        <strain evidence="1 3">CCMP2712</strain>
    </source>
</reference>
<sequence>MGSLVKHVAQRGREASRKMQRTLSSQLRPLAYTTLTPSFSSDSFCAPLLVRGCLPTKSRFSTSGNCRQSLSCPTVPSNLLRCCSTLRGTACDWRAMSSSGKSVEVGDDYEKGQDDPTSILEVQMPFGHDENVDLAKQLGIYKVYEYSDGDAISRITMSFQKRGNLSADVQTLEAFCAAEAKSMTQRVEGCSISTVAFPEDVTKHFNDIKVPFLAQAFRTNSDRISDSLVFFFETPGGFWSIGWYVPAELFSKEPDLFFFFLQSIKVKPRQSVFAQ</sequence>
<evidence type="ECO:0000313" key="2">
    <source>
        <dbReference type="EnsemblProtists" id="EKX40911"/>
    </source>
</evidence>
<organism evidence="1">
    <name type="scientific">Guillardia theta (strain CCMP2712)</name>
    <name type="common">Cryptophyte</name>
    <dbReference type="NCBI Taxonomy" id="905079"/>
    <lineage>
        <taxon>Eukaryota</taxon>
        <taxon>Cryptophyceae</taxon>
        <taxon>Pyrenomonadales</taxon>
        <taxon>Geminigeraceae</taxon>
        <taxon>Guillardia</taxon>
    </lineage>
</organism>
<reference evidence="2" key="3">
    <citation type="submission" date="2015-06" db="UniProtKB">
        <authorList>
            <consortium name="EnsemblProtists"/>
        </authorList>
    </citation>
    <scope>IDENTIFICATION</scope>
</reference>
<dbReference type="PaxDb" id="55529-EKX40911"/>
<dbReference type="EnsemblProtists" id="EKX40911">
    <property type="protein sequence ID" value="EKX40911"/>
    <property type="gene ID" value="GUITHDRAFT_164498"/>
</dbReference>
<dbReference type="RefSeq" id="XP_005827891.1">
    <property type="nucleotide sequence ID" value="XM_005827834.1"/>
</dbReference>
<dbReference type="HOGENOM" id="CLU_1013546_0_0_1"/>
<name>L1IXF9_GUITC</name>
<gene>
    <name evidence="1" type="ORF">GUITHDRAFT_164498</name>
</gene>
<dbReference type="EMBL" id="JH993027">
    <property type="protein sequence ID" value="EKX40911.1"/>
    <property type="molecule type" value="Genomic_DNA"/>
</dbReference>
<accession>L1IXF9</accession>
<reference evidence="3" key="2">
    <citation type="submission" date="2012-11" db="EMBL/GenBank/DDBJ databases">
        <authorList>
            <person name="Kuo A."/>
            <person name="Curtis B.A."/>
            <person name="Tanifuji G."/>
            <person name="Burki F."/>
            <person name="Gruber A."/>
            <person name="Irimia M."/>
            <person name="Maruyama S."/>
            <person name="Arias M.C."/>
            <person name="Ball S.G."/>
            <person name="Gile G.H."/>
            <person name="Hirakawa Y."/>
            <person name="Hopkins J.F."/>
            <person name="Rensing S.A."/>
            <person name="Schmutz J."/>
            <person name="Symeonidi A."/>
            <person name="Elias M."/>
            <person name="Eveleigh R.J."/>
            <person name="Herman E.K."/>
            <person name="Klute M.J."/>
            <person name="Nakayama T."/>
            <person name="Obornik M."/>
            <person name="Reyes-Prieto A."/>
            <person name="Armbrust E.V."/>
            <person name="Aves S.J."/>
            <person name="Beiko R.G."/>
            <person name="Coutinho P."/>
            <person name="Dacks J.B."/>
            <person name="Durnford D.G."/>
            <person name="Fast N.M."/>
            <person name="Green B.R."/>
            <person name="Grisdale C."/>
            <person name="Hempe F."/>
            <person name="Henrissat B."/>
            <person name="Hoppner M.P."/>
            <person name="Ishida K.-I."/>
            <person name="Kim E."/>
            <person name="Koreny L."/>
            <person name="Kroth P.G."/>
            <person name="Liu Y."/>
            <person name="Malik S.-B."/>
            <person name="Maier U.G."/>
            <person name="McRose D."/>
            <person name="Mock T."/>
            <person name="Neilson J.A."/>
            <person name="Onodera N.T."/>
            <person name="Poole A.M."/>
            <person name="Pritham E.J."/>
            <person name="Richards T.A."/>
            <person name="Rocap G."/>
            <person name="Roy S.W."/>
            <person name="Sarai C."/>
            <person name="Schaack S."/>
            <person name="Shirato S."/>
            <person name="Slamovits C.H."/>
            <person name="Spencer D.F."/>
            <person name="Suzuki S."/>
            <person name="Worden A.Z."/>
            <person name="Zauner S."/>
            <person name="Barry K."/>
            <person name="Bell C."/>
            <person name="Bharti A.K."/>
            <person name="Crow J.A."/>
            <person name="Grimwood J."/>
            <person name="Kramer R."/>
            <person name="Lindquist E."/>
            <person name="Lucas S."/>
            <person name="Salamov A."/>
            <person name="McFadden G.I."/>
            <person name="Lane C.E."/>
            <person name="Keeling P.J."/>
            <person name="Gray M.W."/>
            <person name="Grigoriev I.V."/>
            <person name="Archibald J.M."/>
        </authorList>
    </citation>
    <scope>NUCLEOTIDE SEQUENCE</scope>
    <source>
        <strain evidence="3">CCMP2712</strain>
    </source>
</reference>
<dbReference type="KEGG" id="gtt:GUITHDRAFT_164498"/>
<dbReference type="Proteomes" id="UP000011087">
    <property type="component" value="Unassembled WGS sequence"/>
</dbReference>